<keyword evidence="1" id="KW-0808">Transferase</keyword>
<dbReference type="GO" id="GO:0005525">
    <property type="term" value="F:GTP binding"/>
    <property type="evidence" value="ECO:0007669"/>
    <property type="project" value="UniProtKB-KW"/>
</dbReference>
<dbReference type="RefSeq" id="WP_029707292.1">
    <property type="nucleotide sequence ID" value="NZ_CP019239.1"/>
</dbReference>
<dbReference type="NCBIfam" id="NF041078">
    <property type="entry name" value="cGAS"/>
    <property type="match status" value="1"/>
</dbReference>
<evidence type="ECO:0000256" key="5">
    <source>
        <dbReference type="ARBA" id="ARBA00022840"/>
    </source>
</evidence>
<reference evidence="14 15" key="1">
    <citation type="submission" date="2017-01" db="EMBL/GenBank/DDBJ databases">
        <authorList>
            <person name="Mah S.A."/>
            <person name="Swanson W.J."/>
            <person name="Moy G.W."/>
            <person name="Vacquier V.D."/>
        </authorList>
    </citation>
    <scope>NUCLEOTIDE SEQUENCE [LARGE SCALE GENOMIC DNA]</scope>
    <source>
        <strain evidence="14 15">DSM 22694</strain>
    </source>
</reference>
<dbReference type="Pfam" id="PF21713">
    <property type="entry name" value="DncV_C"/>
    <property type="match status" value="1"/>
</dbReference>
<dbReference type="GO" id="GO:0046872">
    <property type="term" value="F:metal ion binding"/>
    <property type="evidence" value="ECO:0007669"/>
    <property type="project" value="UniProtKB-KW"/>
</dbReference>
<keyword evidence="7" id="KW-0546">Nucleotide metabolism</keyword>
<sequence>MLNLSALFYTEVEFETCLFDNLNLPEDAKSDIADAKNDVRMALRDGIPRVYADEGHPGKVPQPRFFTQGSWAYKTLNAPAQSPQQADVDDGCYLPLSFLTLTDRPSVAAEVFFDVAQKALAELVEQRGWKLSSKPTCIRIEINDLAHIDVPLYAIPDKEFETLVKAENVRRATLDGKSYSFEAAADSWDELSTTKVLLAHRDEGWMHSDPRPVKTWFVDQVATKGEQLRRVVRYLKAYRDWTWDKGGPSSILLMAAAAPLFVRQDRRDDQALLDVVKLLPAVLRKGVNNPINPEESLTDRLRASSDDADMVEQAALQFEDLGSRLQAALDAGNAEQACSWLRDLFGPRFPNRPERVKVGAAVSSVAAAIASSPAIAGPSELVGRTRAG</sequence>
<dbReference type="InterPro" id="IPR047805">
    <property type="entry name" value="GAMP_synthase"/>
</dbReference>
<evidence type="ECO:0000256" key="7">
    <source>
        <dbReference type="ARBA" id="ARBA00023080"/>
    </source>
</evidence>
<protein>
    <recommendedName>
        <fullName evidence="10">Cyclic GMP-AMP synthase</fullName>
    </recommendedName>
</protein>
<proteinExistence type="predicted"/>
<dbReference type="GO" id="GO:0140701">
    <property type="term" value="F:3',3'-cyclic GMP-AMP synthase activity"/>
    <property type="evidence" value="ECO:0007669"/>
    <property type="project" value="InterPro"/>
</dbReference>
<dbReference type="GO" id="GO:0005524">
    <property type="term" value="F:ATP binding"/>
    <property type="evidence" value="ECO:0007669"/>
    <property type="project" value="UniProtKB-KW"/>
</dbReference>
<dbReference type="STRING" id="1484693.RS694_03745"/>
<dbReference type="EMBL" id="CP019239">
    <property type="protein sequence ID" value="APW41750.1"/>
    <property type="molecule type" value="Genomic_DNA"/>
</dbReference>
<evidence type="ECO:0000256" key="2">
    <source>
        <dbReference type="ARBA" id="ARBA00022695"/>
    </source>
</evidence>
<evidence type="ECO:0000256" key="10">
    <source>
        <dbReference type="ARBA" id="ARBA00044145"/>
    </source>
</evidence>
<evidence type="ECO:0000256" key="4">
    <source>
        <dbReference type="ARBA" id="ARBA00022741"/>
    </source>
</evidence>
<dbReference type="Proteomes" id="UP000186110">
    <property type="component" value="Chromosome"/>
</dbReference>
<evidence type="ECO:0000259" key="12">
    <source>
        <dbReference type="Pfam" id="PF21654"/>
    </source>
</evidence>
<keyword evidence="15" id="KW-1185">Reference proteome</keyword>
<dbReference type="InterPro" id="IPR048445">
    <property type="entry name" value="DncV-like_NTFase"/>
</dbReference>
<keyword evidence="4" id="KW-0547">Nucleotide-binding</keyword>
<accession>A0A1P8K6W2</accession>
<evidence type="ECO:0000313" key="15">
    <source>
        <dbReference type="Proteomes" id="UP000186110"/>
    </source>
</evidence>
<keyword evidence="5" id="KW-0067">ATP-binding</keyword>
<dbReference type="eggNOG" id="ENOG502Z9WZ">
    <property type="taxonomic scope" value="Bacteria"/>
</dbReference>
<organism evidence="14 15">
    <name type="scientific">Rhodoferax saidenbachensis</name>
    <dbReference type="NCBI Taxonomy" id="1484693"/>
    <lineage>
        <taxon>Bacteria</taxon>
        <taxon>Pseudomonadati</taxon>
        <taxon>Pseudomonadota</taxon>
        <taxon>Betaproteobacteria</taxon>
        <taxon>Burkholderiales</taxon>
        <taxon>Comamonadaceae</taxon>
        <taxon>Rhodoferax</taxon>
    </lineage>
</organism>
<keyword evidence="6" id="KW-0460">Magnesium</keyword>
<keyword evidence="9" id="KW-0342">GTP-binding</keyword>
<dbReference type="Pfam" id="PF21654">
    <property type="entry name" value="DncV-like_NTFase"/>
    <property type="match status" value="1"/>
</dbReference>
<evidence type="ECO:0000256" key="9">
    <source>
        <dbReference type="ARBA" id="ARBA00023134"/>
    </source>
</evidence>
<gene>
    <name evidence="14" type="ORF">RS694_03745</name>
</gene>
<evidence type="ECO:0000313" key="14">
    <source>
        <dbReference type="EMBL" id="APW41750.1"/>
    </source>
</evidence>
<evidence type="ECO:0000256" key="11">
    <source>
        <dbReference type="ARBA" id="ARBA00048304"/>
    </source>
</evidence>
<comment type="catalytic activity">
    <reaction evidence="11">
        <text>GTP + ATP = 3',3'-cGAMP + 2 diphosphate</text>
        <dbReference type="Rhea" id="RHEA:35647"/>
        <dbReference type="ChEBI" id="CHEBI:30616"/>
        <dbReference type="ChEBI" id="CHEBI:33019"/>
        <dbReference type="ChEBI" id="CHEBI:37565"/>
        <dbReference type="ChEBI" id="CHEBI:71501"/>
    </reaction>
    <physiologicalReaction direction="left-to-right" evidence="11">
        <dbReference type="Rhea" id="RHEA:35648"/>
    </physiologicalReaction>
</comment>
<name>A0A1P8K6W2_9BURK</name>
<evidence type="ECO:0000256" key="3">
    <source>
        <dbReference type="ARBA" id="ARBA00022723"/>
    </source>
</evidence>
<dbReference type="AlphaFoldDB" id="A0A1P8K6W2"/>
<evidence type="ECO:0000256" key="8">
    <source>
        <dbReference type="ARBA" id="ARBA00023118"/>
    </source>
</evidence>
<keyword evidence="2" id="KW-0548">Nucleotidyltransferase</keyword>
<feature type="domain" description="Cyclic GMP-AMP synthase C-terminal" evidence="13">
    <location>
        <begin position="225"/>
        <end position="352"/>
    </location>
</feature>
<evidence type="ECO:0000256" key="1">
    <source>
        <dbReference type="ARBA" id="ARBA00022679"/>
    </source>
</evidence>
<dbReference type="InterPro" id="IPR048446">
    <property type="entry name" value="DncV_C"/>
</dbReference>
<dbReference type="GO" id="GO:0051607">
    <property type="term" value="P:defense response to virus"/>
    <property type="evidence" value="ECO:0007669"/>
    <property type="project" value="UniProtKB-KW"/>
</dbReference>
<evidence type="ECO:0000256" key="6">
    <source>
        <dbReference type="ARBA" id="ARBA00022842"/>
    </source>
</evidence>
<feature type="domain" description="Cyclic GMP-AMP synthase DncV-like nucleotidyltransferase" evidence="12">
    <location>
        <begin position="63"/>
        <end position="153"/>
    </location>
</feature>
<evidence type="ECO:0000259" key="13">
    <source>
        <dbReference type="Pfam" id="PF21713"/>
    </source>
</evidence>
<keyword evidence="3" id="KW-0479">Metal-binding</keyword>
<dbReference type="GO" id="GO:0009117">
    <property type="term" value="P:nucleotide metabolic process"/>
    <property type="evidence" value="ECO:0007669"/>
    <property type="project" value="UniProtKB-KW"/>
</dbReference>
<keyword evidence="8" id="KW-0051">Antiviral defense</keyword>
<dbReference type="KEGG" id="rsb:RS694_03745"/>